<dbReference type="OrthoDB" id="3054715at2759"/>
<gene>
    <name evidence="1" type="ORF">GALMADRAFT_214198</name>
</gene>
<accession>A0A067SSY5</accession>
<sequence>MDDRNLQKRRSGRISRRLCAPPGARYQTFGRTVYDIPELLEAIATEMTWASLVKFGNSSNYARGLVYSMIRKRIFNLVKPFLPDPAGDFDLFFKFLRLTNGGIMGSFAWSVMATEHKVMPINDLNLVVPNGGLRVWHWMEFLTKIGYTTIYYRHDWGSRMSSCRRTLTFHSERCIKAEYSSTNLPSLARRGINLLWRTSTPEPTEACKDECTGVWRRTKGLPGVGIARWGGTDMESREWDILDAEEELGRTNQKYRIGYQCENQECPNFGEFFNSYDLNRRRLR</sequence>
<evidence type="ECO:0000313" key="1">
    <source>
        <dbReference type="EMBL" id="KDR70804.1"/>
    </source>
</evidence>
<dbReference type="AlphaFoldDB" id="A0A067SSY5"/>
<protein>
    <submittedName>
        <fullName evidence="1">Uncharacterized protein</fullName>
    </submittedName>
</protein>
<name>A0A067SSY5_GALM3</name>
<organism evidence="1 2">
    <name type="scientific">Galerina marginata (strain CBS 339.88)</name>
    <dbReference type="NCBI Taxonomy" id="685588"/>
    <lineage>
        <taxon>Eukaryota</taxon>
        <taxon>Fungi</taxon>
        <taxon>Dikarya</taxon>
        <taxon>Basidiomycota</taxon>
        <taxon>Agaricomycotina</taxon>
        <taxon>Agaricomycetes</taxon>
        <taxon>Agaricomycetidae</taxon>
        <taxon>Agaricales</taxon>
        <taxon>Agaricineae</taxon>
        <taxon>Strophariaceae</taxon>
        <taxon>Galerina</taxon>
    </lineage>
</organism>
<evidence type="ECO:0000313" key="2">
    <source>
        <dbReference type="Proteomes" id="UP000027222"/>
    </source>
</evidence>
<dbReference type="EMBL" id="KL142395">
    <property type="protein sequence ID" value="KDR70804.1"/>
    <property type="molecule type" value="Genomic_DNA"/>
</dbReference>
<keyword evidence="2" id="KW-1185">Reference proteome</keyword>
<proteinExistence type="predicted"/>
<reference evidence="2" key="1">
    <citation type="journal article" date="2014" name="Proc. Natl. Acad. Sci. U.S.A.">
        <title>Extensive sampling of basidiomycete genomes demonstrates inadequacy of the white-rot/brown-rot paradigm for wood decay fungi.</title>
        <authorList>
            <person name="Riley R."/>
            <person name="Salamov A.A."/>
            <person name="Brown D.W."/>
            <person name="Nagy L.G."/>
            <person name="Floudas D."/>
            <person name="Held B.W."/>
            <person name="Levasseur A."/>
            <person name="Lombard V."/>
            <person name="Morin E."/>
            <person name="Otillar R."/>
            <person name="Lindquist E.A."/>
            <person name="Sun H."/>
            <person name="LaButti K.M."/>
            <person name="Schmutz J."/>
            <person name="Jabbour D."/>
            <person name="Luo H."/>
            <person name="Baker S.E."/>
            <person name="Pisabarro A.G."/>
            <person name="Walton J.D."/>
            <person name="Blanchette R.A."/>
            <person name="Henrissat B."/>
            <person name="Martin F."/>
            <person name="Cullen D."/>
            <person name="Hibbett D.S."/>
            <person name="Grigoriev I.V."/>
        </authorList>
    </citation>
    <scope>NUCLEOTIDE SEQUENCE [LARGE SCALE GENOMIC DNA]</scope>
    <source>
        <strain evidence="2">CBS 339.88</strain>
    </source>
</reference>
<dbReference type="HOGENOM" id="CLU_847425_0_0_1"/>
<dbReference type="Proteomes" id="UP000027222">
    <property type="component" value="Unassembled WGS sequence"/>
</dbReference>